<evidence type="ECO:0000259" key="12">
    <source>
        <dbReference type="PROSITE" id="PS50994"/>
    </source>
</evidence>
<keyword evidence="5" id="KW-0460">Magnesium</keyword>
<dbReference type="Pfam" id="PF24626">
    <property type="entry name" value="SH3_Tf2-1"/>
    <property type="match status" value="1"/>
</dbReference>
<dbReference type="PANTHER" id="PTHR37984:SF5">
    <property type="entry name" value="PROTEIN NYNRIN-LIKE"/>
    <property type="match status" value="1"/>
</dbReference>
<dbReference type="SUPFAM" id="SSF56672">
    <property type="entry name" value="DNA/RNA polymerases"/>
    <property type="match status" value="1"/>
</dbReference>
<name>A0AAQ3SYH5_PASNO</name>
<evidence type="ECO:0000256" key="2">
    <source>
        <dbReference type="ARBA" id="ARBA00022723"/>
    </source>
</evidence>
<dbReference type="InterPro" id="IPR050951">
    <property type="entry name" value="Retrovirus_Pol_polyprotein"/>
</dbReference>
<evidence type="ECO:0000256" key="7">
    <source>
        <dbReference type="ARBA" id="ARBA00022918"/>
    </source>
</evidence>
<accession>A0AAQ3SYH5</accession>
<proteinExistence type="predicted"/>
<evidence type="ECO:0000256" key="5">
    <source>
        <dbReference type="ARBA" id="ARBA00022842"/>
    </source>
</evidence>
<dbReference type="GO" id="GO:0006310">
    <property type="term" value="P:DNA recombination"/>
    <property type="evidence" value="ECO:0007669"/>
    <property type="project" value="UniProtKB-KW"/>
</dbReference>
<reference evidence="13 14" key="1">
    <citation type="submission" date="2024-02" db="EMBL/GenBank/DDBJ databases">
        <title>High-quality chromosome-scale genome assembly of Pensacola bahiagrass (Paspalum notatum Flugge var. saurae).</title>
        <authorList>
            <person name="Vega J.M."/>
            <person name="Podio M."/>
            <person name="Orjuela J."/>
            <person name="Siena L.A."/>
            <person name="Pessino S.C."/>
            <person name="Combes M.C."/>
            <person name="Mariac C."/>
            <person name="Albertini E."/>
            <person name="Pupilli F."/>
            <person name="Ortiz J.P.A."/>
            <person name="Leblanc O."/>
        </authorList>
    </citation>
    <scope>NUCLEOTIDE SEQUENCE [LARGE SCALE GENOMIC DNA]</scope>
    <source>
        <strain evidence="13">R1</strain>
        <tissue evidence="13">Leaf</tissue>
    </source>
</reference>
<evidence type="ECO:0000256" key="8">
    <source>
        <dbReference type="ARBA" id="ARBA00022932"/>
    </source>
</evidence>
<dbReference type="InterPro" id="IPR043502">
    <property type="entry name" value="DNA/RNA_pol_sf"/>
</dbReference>
<keyword evidence="2" id="KW-0479">Metal-binding</keyword>
<evidence type="ECO:0000256" key="4">
    <source>
        <dbReference type="ARBA" id="ARBA00022801"/>
    </source>
</evidence>
<evidence type="ECO:0000256" key="3">
    <source>
        <dbReference type="ARBA" id="ARBA00022750"/>
    </source>
</evidence>
<dbReference type="InterPro" id="IPR041577">
    <property type="entry name" value="RT_RNaseH_2"/>
</dbReference>
<dbReference type="Proteomes" id="UP001341281">
    <property type="component" value="Chromosome 03"/>
</dbReference>
<dbReference type="GO" id="GO:0004190">
    <property type="term" value="F:aspartic-type endopeptidase activity"/>
    <property type="evidence" value="ECO:0007669"/>
    <property type="project" value="UniProtKB-KW"/>
</dbReference>
<protein>
    <recommendedName>
        <fullName evidence="12">Integrase catalytic domain-containing protein</fullName>
    </recommendedName>
</protein>
<organism evidence="13 14">
    <name type="scientific">Paspalum notatum var. saurae</name>
    <dbReference type="NCBI Taxonomy" id="547442"/>
    <lineage>
        <taxon>Eukaryota</taxon>
        <taxon>Viridiplantae</taxon>
        <taxon>Streptophyta</taxon>
        <taxon>Embryophyta</taxon>
        <taxon>Tracheophyta</taxon>
        <taxon>Spermatophyta</taxon>
        <taxon>Magnoliopsida</taxon>
        <taxon>Liliopsida</taxon>
        <taxon>Poales</taxon>
        <taxon>Poaceae</taxon>
        <taxon>PACMAD clade</taxon>
        <taxon>Panicoideae</taxon>
        <taxon>Andropogonodae</taxon>
        <taxon>Paspaleae</taxon>
        <taxon>Paspalinae</taxon>
        <taxon>Paspalum</taxon>
    </lineage>
</organism>
<keyword evidence="7" id="KW-0695">RNA-directed DNA polymerase</keyword>
<feature type="domain" description="Integrase catalytic" evidence="12">
    <location>
        <begin position="241"/>
        <end position="362"/>
    </location>
</feature>
<evidence type="ECO:0000256" key="11">
    <source>
        <dbReference type="ARBA" id="ARBA00023268"/>
    </source>
</evidence>
<sequence>MNHSFGLLNKALKQALISAPILTLPDLNQIFVIETDASDKEIGAVLQQNGHLVAYVSRALGSLVHLDDQRLGTPWQQKALTKLLGLSYKICYKKEVENKAADALSRVPFSVTQEILALSVIQPLWLQEVTTVYSLNPMLSKLMATLAVQGTEGNFSLKQRVIRYKNRIWFASNTSVQTKVLHALHSSAIGGHSGFQVTYSRIKQLFAWPKMKQMVKQFVSQCLICQQAKPDRVKYPGLLQPLSIPEFAWQVVSLDFIEGLPKSKSYNCILVVVDKFSKYAHFIPLTHPCTALQVAISYMDNVFKLHGLLEAIISDRDRIFTSAVWQELFKLLGTQLRMSTSYHPQTDGQTQRFNQCLEAYLRRGIDDVAFTTATITSSTTQKHQADKHRSERSFSVGDQVFLKLQPYVQTFVAPCANHKLSFRYFGPFSIVAKVGLVAYKLLLPKDSTVHPVFHVSQLKKAIASSLQVSKELPDNQFDAFRIPVKVLQRRLHNDGDKMCSRIPVQWSSWPPSMAT</sequence>
<dbReference type="GO" id="GO:0006508">
    <property type="term" value="P:proteolysis"/>
    <property type="evidence" value="ECO:0007669"/>
    <property type="project" value="UniProtKB-KW"/>
</dbReference>
<evidence type="ECO:0000256" key="9">
    <source>
        <dbReference type="ARBA" id="ARBA00023125"/>
    </source>
</evidence>
<keyword evidence="10" id="KW-0233">DNA recombination</keyword>
<dbReference type="GO" id="GO:0003677">
    <property type="term" value="F:DNA binding"/>
    <property type="evidence" value="ECO:0007669"/>
    <property type="project" value="UniProtKB-KW"/>
</dbReference>
<dbReference type="GO" id="GO:0003964">
    <property type="term" value="F:RNA-directed DNA polymerase activity"/>
    <property type="evidence" value="ECO:0007669"/>
    <property type="project" value="UniProtKB-KW"/>
</dbReference>
<dbReference type="SUPFAM" id="SSF53098">
    <property type="entry name" value="Ribonuclease H-like"/>
    <property type="match status" value="1"/>
</dbReference>
<dbReference type="InterPro" id="IPR036397">
    <property type="entry name" value="RNaseH_sf"/>
</dbReference>
<evidence type="ECO:0000256" key="6">
    <source>
        <dbReference type="ARBA" id="ARBA00022908"/>
    </source>
</evidence>
<evidence type="ECO:0000256" key="10">
    <source>
        <dbReference type="ARBA" id="ARBA00023172"/>
    </source>
</evidence>
<dbReference type="GO" id="GO:0046872">
    <property type="term" value="F:metal ion binding"/>
    <property type="evidence" value="ECO:0007669"/>
    <property type="project" value="UniProtKB-KW"/>
</dbReference>
<keyword evidence="11" id="KW-0511">Multifunctional enzyme</keyword>
<dbReference type="Pfam" id="PF17919">
    <property type="entry name" value="RT_RNaseH_2"/>
    <property type="match status" value="1"/>
</dbReference>
<keyword evidence="14" id="KW-1185">Reference proteome</keyword>
<evidence type="ECO:0000313" key="14">
    <source>
        <dbReference type="Proteomes" id="UP001341281"/>
    </source>
</evidence>
<dbReference type="GO" id="GO:0003887">
    <property type="term" value="F:DNA-directed DNA polymerase activity"/>
    <property type="evidence" value="ECO:0007669"/>
    <property type="project" value="UniProtKB-KW"/>
</dbReference>
<keyword evidence="3" id="KW-0064">Aspartyl protease</keyword>
<dbReference type="InterPro" id="IPR041588">
    <property type="entry name" value="Integrase_H2C2"/>
</dbReference>
<keyword evidence="1" id="KW-0645">Protease</keyword>
<keyword evidence="8" id="KW-0808">Transferase</keyword>
<dbReference type="Pfam" id="PF17921">
    <property type="entry name" value="Integrase_H2C2"/>
    <property type="match status" value="1"/>
</dbReference>
<gene>
    <name evidence="13" type="ORF">U9M48_012674</name>
</gene>
<dbReference type="PROSITE" id="PS50994">
    <property type="entry name" value="INTEGRASE"/>
    <property type="match status" value="1"/>
</dbReference>
<keyword evidence="8" id="KW-0239">DNA-directed DNA polymerase</keyword>
<dbReference type="AlphaFoldDB" id="A0AAQ3SYH5"/>
<dbReference type="GO" id="GO:0015074">
    <property type="term" value="P:DNA integration"/>
    <property type="evidence" value="ECO:0007669"/>
    <property type="project" value="UniProtKB-KW"/>
</dbReference>
<dbReference type="EMBL" id="CP144747">
    <property type="protein sequence ID" value="WVZ62990.1"/>
    <property type="molecule type" value="Genomic_DNA"/>
</dbReference>
<dbReference type="Gene3D" id="3.30.420.10">
    <property type="entry name" value="Ribonuclease H-like superfamily/Ribonuclease H"/>
    <property type="match status" value="1"/>
</dbReference>
<dbReference type="Gene3D" id="1.10.340.70">
    <property type="match status" value="1"/>
</dbReference>
<keyword evidence="6" id="KW-0229">DNA integration</keyword>
<evidence type="ECO:0000256" key="1">
    <source>
        <dbReference type="ARBA" id="ARBA00022670"/>
    </source>
</evidence>
<dbReference type="PANTHER" id="PTHR37984">
    <property type="entry name" value="PROTEIN CBG26694"/>
    <property type="match status" value="1"/>
</dbReference>
<dbReference type="InterPro" id="IPR012337">
    <property type="entry name" value="RNaseH-like_sf"/>
</dbReference>
<dbReference type="InterPro" id="IPR001584">
    <property type="entry name" value="Integrase_cat-core"/>
</dbReference>
<dbReference type="InterPro" id="IPR056924">
    <property type="entry name" value="SH3_Tf2-1"/>
</dbReference>
<evidence type="ECO:0000313" key="13">
    <source>
        <dbReference type="EMBL" id="WVZ62990.1"/>
    </source>
</evidence>
<keyword evidence="9" id="KW-0238">DNA-binding</keyword>
<keyword evidence="4" id="KW-0378">Hydrolase</keyword>
<keyword evidence="8" id="KW-0548">Nucleotidyltransferase</keyword>